<evidence type="ECO:0000259" key="4">
    <source>
        <dbReference type="Pfam" id="PF01709"/>
    </source>
</evidence>
<dbReference type="AlphaFoldDB" id="A0A1F8DNT2"/>
<dbReference type="EMBL" id="MGIO01000004">
    <property type="protein sequence ID" value="OGM90264.1"/>
    <property type="molecule type" value="Genomic_DNA"/>
</dbReference>
<dbReference type="InterPro" id="IPR048300">
    <property type="entry name" value="TACO1_YebC-like_2nd/3rd_dom"/>
</dbReference>
<dbReference type="InterPro" id="IPR029072">
    <property type="entry name" value="YebC-like"/>
</dbReference>
<reference evidence="6 7" key="1">
    <citation type="journal article" date="2016" name="Nat. Commun.">
        <title>Thousands of microbial genomes shed light on interconnected biogeochemical processes in an aquifer system.</title>
        <authorList>
            <person name="Anantharaman K."/>
            <person name="Brown C.T."/>
            <person name="Hug L.A."/>
            <person name="Sharon I."/>
            <person name="Castelle C.J."/>
            <person name="Probst A.J."/>
            <person name="Thomas B.C."/>
            <person name="Singh A."/>
            <person name="Wilkins M.J."/>
            <person name="Karaoz U."/>
            <person name="Brodie E.L."/>
            <person name="Williams K.H."/>
            <person name="Hubbard S.S."/>
            <person name="Banfield J.F."/>
        </authorList>
    </citation>
    <scope>NUCLEOTIDE SEQUENCE [LARGE SCALE GENOMIC DNA]</scope>
</reference>
<gene>
    <name evidence="6" type="ORF">A3J77_00195</name>
</gene>
<dbReference type="InterPro" id="IPR049083">
    <property type="entry name" value="TACO1_YebC_N"/>
</dbReference>
<dbReference type="Pfam" id="PF20772">
    <property type="entry name" value="TACO1_YebC_N"/>
    <property type="match status" value="1"/>
</dbReference>
<evidence type="ECO:0000256" key="3">
    <source>
        <dbReference type="ARBA" id="ARBA00023163"/>
    </source>
</evidence>
<sequence length="177" mass="20044">MSGHSHWAGIKHKKGAADQKRGLVFSKLLNAISIAAKTETNQQFNPRLRTAIEKAQQNNVPKDKIERAVKRASEQKDLEELIIEAYGPEGSAILIEAITDSRNRTISEIKKILSDNNAKFGEQGSVKWAFENVNSDDGIIWQVKFKQEISKETKQKLQELIEKLEGRDDVQKIYTNI</sequence>
<keyword evidence="3" id="KW-0804">Transcription</keyword>
<comment type="caution">
    <text evidence="6">The sequence shown here is derived from an EMBL/GenBank/DDBJ whole genome shotgun (WGS) entry which is preliminary data.</text>
</comment>
<name>A0A1F8DNT2_9BACT</name>
<dbReference type="FunFam" id="1.10.10.200:FF:000002">
    <property type="entry name" value="Probable transcriptional regulatory protein CLM62_37755"/>
    <property type="match status" value="1"/>
</dbReference>
<evidence type="ECO:0000313" key="7">
    <source>
        <dbReference type="Proteomes" id="UP000182002"/>
    </source>
</evidence>
<dbReference type="SUPFAM" id="SSF75625">
    <property type="entry name" value="YebC-like"/>
    <property type="match status" value="1"/>
</dbReference>
<dbReference type="InterPro" id="IPR026564">
    <property type="entry name" value="Transcrip_reg_TACO1-like_dom3"/>
</dbReference>
<dbReference type="Gene3D" id="1.10.10.200">
    <property type="match status" value="1"/>
</dbReference>
<comment type="similarity">
    <text evidence="1">Belongs to the TACO1 family.</text>
</comment>
<dbReference type="InterPro" id="IPR002876">
    <property type="entry name" value="Transcrip_reg_TACO1-like"/>
</dbReference>
<evidence type="ECO:0000256" key="2">
    <source>
        <dbReference type="ARBA" id="ARBA00023015"/>
    </source>
</evidence>
<dbReference type="InterPro" id="IPR017856">
    <property type="entry name" value="Integrase-like_N"/>
</dbReference>
<feature type="domain" description="TACO1/YebC-like second and third" evidence="4">
    <location>
        <begin position="138"/>
        <end position="177"/>
    </location>
</feature>
<evidence type="ECO:0000256" key="1">
    <source>
        <dbReference type="ARBA" id="ARBA00008724"/>
    </source>
</evidence>
<dbReference type="PANTHER" id="PTHR12532:SF0">
    <property type="entry name" value="TRANSLATIONAL ACTIVATOR OF CYTOCHROME C OXIDASE 1"/>
    <property type="match status" value="1"/>
</dbReference>
<evidence type="ECO:0000313" key="6">
    <source>
        <dbReference type="EMBL" id="OGM90264.1"/>
    </source>
</evidence>
<organism evidence="6 7">
    <name type="scientific">Candidatus Wolfebacteria bacterium RBG_13_41_7</name>
    <dbReference type="NCBI Taxonomy" id="1802554"/>
    <lineage>
        <taxon>Bacteria</taxon>
        <taxon>Candidatus Wolfeibacteriota</taxon>
    </lineage>
</organism>
<dbReference type="Gene3D" id="3.30.70.980">
    <property type="match status" value="1"/>
</dbReference>
<dbReference type="PANTHER" id="PTHR12532">
    <property type="entry name" value="TRANSLATIONAL ACTIVATOR OF CYTOCHROME C OXIDASE 1"/>
    <property type="match status" value="1"/>
</dbReference>
<evidence type="ECO:0008006" key="8">
    <source>
        <dbReference type="Google" id="ProtNLM"/>
    </source>
</evidence>
<protein>
    <recommendedName>
        <fullName evidence="8">Transcriptional regulator</fullName>
    </recommendedName>
</protein>
<dbReference type="Proteomes" id="UP000182002">
    <property type="component" value="Unassembled WGS sequence"/>
</dbReference>
<evidence type="ECO:0000259" key="5">
    <source>
        <dbReference type="Pfam" id="PF20772"/>
    </source>
</evidence>
<dbReference type="Pfam" id="PF01709">
    <property type="entry name" value="Transcrip_reg"/>
    <property type="match status" value="2"/>
</dbReference>
<dbReference type="GO" id="GO:0005737">
    <property type="term" value="C:cytoplasm"/>
    <property type="evidence" value="ECO:0007669"/>
    <property type="project" value="UniProtKB-ARBA"/>
</dbReference>
<feature type="domain" description="TACO1/YebC-like N-terminal" evidence="5">
    <location>
        <begin position="5"/>
        <end position="74"/>
    </location>
</feature>
<feature type="domain" description="TACO1/YebC-like second and third" evidence="4">
    <location>
        <begin position="78"/>
        <end position="132"/>
    </location>
</feature>
<accession>A0A1F8DNT2</accession>
<proteinExistence type="inferred from homology"/>
<keyword evidence="2" id="KW-0805">Transcription regulation</keyword>